<feature type="domain" description="N-acetyltransferase" evidence="3">
    <location>
        <begin position="2"/>
        <end position="148"/>
    </location>
</feature>
<name>A0A1X7ET23_TRICW</name>
<dbReference type="PROSITE" id="PS51186">
    <property type="entry name" value="GNAT"/>
    <property type="match status" value="1"/>
</dbReference>
<keyword evidence="5" id="KW-1185">Reference proteome</keyword>
<dbReference type="SUPFAM" id="SSF55729">
    <property type="entry name" value="Acyl-CoA N-acyltransferases (Nat)"/>
    <property type="match status" value="1"/>
</dbReference>
<keyword evidence="2" id="KW-0012">Acyltransferase</keyword>
<gene>
    <name evidence="4" type="ORF">SAMN06295900_106213</name>
</gene>
<dbReference type="RefSeq" id="WP_158243525.1">
    <property type="nucleotide sequence ID" value="NZ_BSQD01000006.1"/>
</dbReference>
<evidence type="ECO:0000313" key="4">
    <source>
        <dbReference type="EMBL" id="SMF39128.1"/>
    </source>
</evidence>
<dbReference type="Pfam" id="PF13508">
    <property type="entry name" value="Acetyltransf_7"/>
    <property type="match status" value="1"/>
</dbReference>
<keyword evidence="1 4" id="KW-0808">Transferase</keyword>
<dbReference type="EMBL" id="FXAH01000006">
    <property type="protein sequence ID" value="SMF39128.1"/>
    <property type="molecule type" value="Genomic_DNA"/>
</dbReference>
<dbReference type="InterPro" id="IPR050832">
    <property type="entry name" value="Bact_Acetyltransf"/>
</dbReference>
<evidence type="ECO:0000256" key="2">
    <source>
        <dbReference type="ARBA" id="ARBA00023315"/>
    </source>
</evidence>
<dbReference type="GeneID" id="95550594"/>
<dbReference type="InterPro" id="IPR000182">
    <property type="entry name" value="GNAT_dom"/>
</dbReference>
<dbReference type="STRING" id="28094.SAMN06295900_106213"/>
<accession>A0A1X7ET23</accession>
<evidence type="ECO:0000256" key="1">
    <source>
        <dbReference type="ARBA" id="ARBA00022679"/>
    </source>
</evidence>
<dbReference type="CDD" id="cd04301">
    <property type="entry name" value="NAT_SF"/>
    <property type="match status" value="1"/>
</dbReference>
<evidence type="ECO:0000313" key="5">
    <source>
        <dbReference type="Proteomes" id="UP000192911"/>
    </source>
</evidence>
<dbReference type="InterPro" id="IPR016181">
    <property type="entry name" value="Acyl_CoA_acyltransferase"/>
</dbReference>
<organism evidence="4 5">
    <name type="scientific">Trinickia caryophylli</name>
    <name type="common">Paraburkholderia caryophylli</name>
    <dbReference type="NCBI Taxonomy" id="28094"/>
    <lineage>
        <taxon>Bacteria</taxon>
        <taxon>Pseudomonadati</taxon>
        <taxon>Pseudomonadota</taxon>
        <taxon>Betaproteobacteria</taxon>
        <taxon>Burkholderiales</taxon>
        <taxon>Burkholderiaceae</taxon>
        <taxon>Trinickia</taxon>
    </lineage>
</organism>
<dbReference type="GO" id="GO:0016747">
    <property type="term" value="F:acyltransferase activity, transferring groups other than amino-acyl groups"/>
    <property type="evidence" value="ECO:0007669"/>
    <property type="project" value="InterPro"/>
</dbReference>
<dbReference type="NCBIfam" id="NF040501">
    <property type="entry name" value="resist_ArsN2"/>
    <property type="match status" value="1"/>
</dbReference>
<dbReference type="PANTHER" id="PTHR43877">
    <property type="entry name" value="AMINOALKYLPHOSPHONATE N-ACETYLTRANSFERASE-RELATED-RELATED"/>
    <property type="match status" value="1"/>
</dbReference>
<dbReference type="Gene3D" id="3.40.630.30">
    <property type="match status" value="1"/>
</dbReference>
<dbReference type="Proteomes" id="UP000192911">
    <property type="component" value="Unassembled WGS sequence"/>
</dbReference>
<sequence length="148" mass="15977">MNAIRPGHSGDYEAIVSLLERDGLPVADCLPEPPVELRFFVAEDPVESRLAGCIGLQHVGEVGLVRSFVVSPDHRNRGIGAQLLEALHAHARRTGMSQLYLLTTTASAFFARHGYRAIPRETAPAAIRASTEFSSLCPASAVLMTRSL</sequence>
<evidence type="ECO:0000259" key="3">
    <source>
        <dbReference type="PROSITE" id="PS51186"/>
    </source>
</evidence>
<protein>
    <submittedName>
        <fullName evidence="4">Amino-acid N-acetyltransferase</fullName>
    </submittedName>
</protein>
<reference evidence="5" key="1">
    <citation type="submission" date="2017-04" db="EMBL/GenBank/DDBJ databases">
        <authorList>
            <person name="Varghese N."/>
            <person name="Submissions S."/>
        </authorList>
    </citation>
    <scope>NUCLEOTIDE SEQUENCE [LARGE SCALE GENOMIC DNA]</scope>
    <source>
        <strain evidence="5">Ballard 720</strain>
    </source>
</reference>
<proteinExistence type="predicted"/>
<dbReference type="AlphaFoldDB" id="A0A1X7ET23"/>